<dbReference type="RefSeq" id="WP_004320636.1">
    <property type="nucleotide sequence ID" value="NZ_RCXX01000006.1"/>
</dbReference>
<feature type="transmembrane region" description="Helical" evidence="1">
    <location>
        <begin position="332"/>
        <end position="350"/>
    </location>
</feature>
<keyword evidence="1" id="KW-1133">Transmembrane helix</keyword>
<feature type="transmembrane region" description="Helical" evidence="1">
    <location>
        <begin position="309"/>
        <end position="326"/>
    </location>
</feature>
<keyword evidence="1" id="KW-0472">Membrane</keyword>
<dbReference type="InterPro" id="IPR025738">
    <property type="entry name" value="BatD"/>
</dbReference>
<dbReference type="Proteomes" id="UP000431575">
    <property type="component" value="Unassembled WGS sequence"/>
</dbReference>
<comment type="caution">
    <text evidence="2">The sequence shown here is derived from an EMBL/GenBank/DDBJ whole genome shotgun (WGS) entry which is preliminary data.</text>
</comment>
<evidence type="ECO:0000313" key="2">
    <source>
        <dbReference type="EMBL" id="KAB4242795.1"/>
    </source>
</evidence>
<sequence length="459" mass="52215">MIKMTRHIKSMTIRSGLITLLLLSVLLPTVRANVSATADSVYFHIKLDTLGILRTGQEVKLTYALVNSQFDSVAAPEFDSSIEVLRGPEPHKSSSYAIINGVESKTNETGFCYFVRFRESGEFQLPPASVKVGNQAYTTPECRVTVHPPEADLSKLQCHLRVAQLKKDFVKYCATLTCNARPDQNPPLLTINGETVRPTSNSYSGSDGKEEYVYKYYFSSNGYNVACKELTFGGIPYSVEPRVSKIDNDVFNLIVFGVVCALFELIWWLAYRYRYREEKDAALADFVLKRKTLPLIIDWAYTHYGASHMLMLVSMISLSVMGIMFYTNGQFVSAFLWFGGVLLLLAYVLYRSQRRKLDFSNIPTTLDKQSIYDKIYNLSVTYDWDVDHYGEDCIVAHTNPSLWHLTWGEQIFIVFDQGQVWVNSVNDLNKRTSICSFGHNKRNIRRIREALTQGAAIRD</sequence>
<reference evidence="2 3" key="1">
    <citation type="journal article" date="2019" name="Nat. Med.">
        <title>A library of human gut bacterial isolates paired with longitudinal multiomics data enables mechanistic microbiome research.</title>
        <authorList>
            <person name="Poyet M."/>
            <person name="Groussin M."/>
            <person name="Gibbons S.M."/>
            <person name="Avila-Pacheco J."/>
            <person name="Jiang X."/>
            <person name="Kearney S.M."/>
            <person name="Perrotta A.R."/>
            <person name="Berdy B."/>
            <person name="Zhao S."/>
            <person name="Lieberman T.D."/>
            <person name="Swanson P.K."/>
            <person name="Smith M."/>
            <person name="Roesemann S."/>
            <person name="Alexander J.E."/>
            <person name="Rich S.A."/>
            <person name="Livny J."/>
            <person name="Vlamakis H."/>
            <person name="Clish C."/>
            <person name="Bullock K."/>
            <person name="Deik A."/>
            <person name="Scott J."/>
            <person name="Pierce K.A."/>
            <person name="Xavier R.J."/>
            <person name="Alm E.J."/>
        </authorList>
    </citation>
    <scope>NUCLEOTIDE SEQUENCE [LARGE SCALE GENOMIC DNA]</scope>
    <source>
        <strain evidence="2 3">BIOML-A6</strain>
    </source>
</reference>
<accession>A0A4V1YI18</accession>
<dbReference type="Pfam" id="PF13584">
    <property type="entry name" value="BatD"/>
    <property type="match status" value="1"/>
</dbReference>
<gene>
    <name evidence="2" type="ORF">GAP41_09340</name>
</gene>
<protein>
    <submittedName>
        <fullName evidence="2">Protein BatD</fullName>
    </submittedName>
</protein>
<evidence type="ECO:0000313" key="3">
    <source>
        <dbReference type="Proteomes" id="UP000431575"/>
    </source>
</evidence>
<feature type="transmembrane region" description="Helical" evidence="1">
    <location>
        <begin position="250"/>
        <end position="270"/>
    </location>
</feature>
<keyword evidence="1" id="KW-0812">Transmembrane</keyword>
<dbReference type="EMBL" id="WCTM01000005">
    <property type="protein sequence ID" value="KAB4242795.1"/>
    <property type="molecule type" value="Genomic_DNA"/>
</dbReference>
<dbReference type="AlphaFoldDB" id="A0A4V1YI18"/>
<name>A0A4V1YI18_BACUN</name>
<organism evidence="2 3">
    <name type="scientific">Bacteroides uniformis</name>
    <dbReference type="NCBI Taxonomy" id="820"/>
    <lineage>
        <taxon>Bacteria</taxon>
        <taxon>Pseudomonadati</taxon>
        <taxon>Bacteroidota</taxon>
        <taxon>Bacteroidia</taxon>
        <taxon>Bacteroidales</taxon>
        <taxon>Bacteroidaceae</taxon>
        <taxon>Bacteroides</taxon>
    </lineage>
</organism>
<proteinExistence type="predicted"/>
<evidence type="ECO:0000256" key="1">
    <source>
        <dbReference type="SAM" id="Phobius"/>
    </source>
</evidence>